<protein>
    <submittedName>
        <fullName evidence="2">Uncharacterized protein</fullName>
    </submittedName>
</protein>
<name>A0AAU9NVX6_9ASTR</name>
<proteinExistence type="predicted"/>
<dbReference type="AlphaFoldDB" id="A0AAU9NVX6"/>
<keyword evidence="1" id="KW-0812">Transmembrane</keyword>
<comment type="caution">
    <text evidence="2">The sequence shown here is derived from an EMBL/GenBank/DDBJ whole genome shotgun (WGS) entry which is preliminary data.</text>
</comment>
<keyword evidence="1" id="KW-1133">Transmembrane helix</keyword>
<reference evidence="2 3" key="1">
    <citation type="submission" date="2022-01" db="EMBL/GenBank/DDBJ databases">
        <authorList>
            <person name="Xiong W."/>
            <person name="Schranz E."/>
        </authorList>
    </citation>
    <scope>NUCLEOTIDE SEQUENCE [LARGE SCALE GENOMIC DNA]</scope>
</reference>
<sequence length="165" mass="18665">MAETGNSQFAIACSPVSSAFGVICPILALISVVNLIGQFVDRSSYQNDKSDYKWSINVIIVLQSIGAIVGSIAPIFRCLTATSHFNLSMKWSKNHLNVFRVEKHWIQWLQLWKSSPVPTHIPGRHCKKVFHNIRNVILNSCSTSDNDYSYIQPLFNPNHHSFNSY</sequence>
<feature type="transmembrane region" description="Helical" evidence="1">
    <location>
        <begin position="52"/>
        <end position="76"/>
    </location>
</feature>
<dbReference type="Proteomes" id="UP001157418">
    <property type="component" value="Unassembled WGS sequence"/>
</dbReference>
<dbReference type="PANTHER" id="PTHR35307:SF9">
    <property type="entry name" value="TRANSMEMBRANE PROTEIN"/>
    <property type="match status" value="1"/>
</dbReference>
<organism evidence="2 3">
    <name type="scientific">Lactuca virosa</name>
    <dbReference type="NCBI Taxonomy" id="75947"/>
    <lineage>
        <taxon>Eukaryota</taxon>
        <taxon>Viridiplantae</taxon>
        <taxon>Streptophyta</taxon>
        <taxon>Embryophyta</taxon>
        <taxon>Tracheophyta</taxon>
        <taxon>Spermatophyta</taxon>
        <taxon>Magnoliopsida</taxon>
        <taxon>eudicotyledons</taxon>
        <taxon>Gunneridae</taxon>
        <taxon>Pentapetalae</taxon>
        <taxon>asterids</taxon>
        <taxon>campanulids</taxon>
        <taxon>Asterales</taxon>
        <taxon>Asteraceae</taxon>
        <taxon>Cichorioideae</taxon>
        <taxon>Cichorieae</taxon>
        <taxon>Lactucinae</taxon>
        <taxon>Lactuca</taxon>
    </lineage>
</organism>
<accession>A0AAU9NVX6</accession>
<evidence type="ECO:0000313" key="2">
    <source>
        <dbReference type="EMBL" id="CAH1442193.1"/>
    </source>
</evidence>
<keyword evidence="1" id="KW-0472">Membrane</keyword>
<keyword evidence="3" id="KW-1185">Reference proteome</keyword>
<evidence type="ECO:0000256" key="1">
    <source>
        <dbReference type="SAM" id="Phobius"/>
    </source>
</evidence>
<gene>
    <name evidence="2" type="ORF">LVIROSA_LOCUS28201</name>
</gene>
<evidence type="ECO:0000313" key="3">
    <source>
        <dbReference type="Proteomes" id="UP001157418"/>
    </source>
</evidence>
<dbReference type="EMBL" id="CAKMRJ010005412">
    <property type="protein sequence ID" value="CAH1442193.1"/>
    <property type="molecule type" value="Genomic_DNA"/>
</dbReference>
<feature type="transmembrane region" description="Helical" evidence="1">
    <location>
        <begin position="20"/>
        <end position="40"/>
    </location>
</feature>
<dbReference type="PANTHER" id="PTHR35307">
    <property type="entry name" value="PROTEIN, PUTATIVE-RELATED"/>
    <property type="match status" value="1"/>
</dbReference>